<keyword evidence="1" id="KW-1133">Transmembrane helix</keyword>
<name>A0A3B0YK26_9ZZZZ</name>
<keyword evidence="1" id="KW-0812">Transmembrane</keyword>
<dbReference type="CDD" id="cd14726">
    <property type="entry name" value="TraB_PrgY-like"/>
    <property type="match status" value="1"/>
</dbReference>
<evidence type="ECO:0000256" key="1">
    <source>
        <dbReference type="SAM" id="Phobius"/>
    </source>
</evidence>
<gene>
    <name evidence="2" type="ORF">MNBD_GAMMA12-650</name>
</gene>
<dbReference type="InterPro" id="IPR002816">
    <property type="entry name" value="TraB/PrgY/GumN_fam"/>
</dbReference>
<dbReference type="Pfam" id="PF01963">
    <property type="entry name" value="TraB_PrgY_gumN"/>
    <property type="match status" value="1"/>
</dbReference>
<feature type="transmembrane region" description="Helical" evidence="1">
    <location>
        <begin position="381"/>
        <end position="401"/>
    </location>
</feature>
<dbReference type="PANTHER" id="PTHR21530:SF7">
    <property type="entry name" value="TRAB DOMAIN-CONTAINING PROTEIN"/>
    <property type="match status" value="1"/>
</dbReference>
<dbReference type="AlphaFoldDB" id="A0A3B0YK26"/>
<dbReference type="EMBL" id="UOFL01000094">
    <property type="protein sequence ID" value="VAW75887.1"/>
    <property type="molecule type" value="Genomic_DNA"/>
</dbReference>
<organism evidence="2">
    <name type="scientific">hydrothermal vent metagenome</name>
    <dbReference type="NCBI Taxonomy" id="652676"/>
    <lineage>
        <taxon>unclassified sequences</taxon>
        <taxon>metagenomes</taxon>
        <taxon>ecological metagenomes</taxon>
    </lineage>
</organism>
<dbReference type="InterPro" id="IPR046345">
    <property type="entry name" value="TraB_PrgY-like"/>
</dbReference>
<protein>
    <submittedName>
        <fullName evidence="2">Pheromone shutdown protein</fullName>
    </submittedName>
</protein>
<sequence>MDRENRGETITTLANISGEPITTFNTDDGIITILGTAHVSRASATTVKNLIHSGDYDAVAIELCENRYNSIIDPDALSRIDIFDAIKSGKVPMITANLALGAFQQRIADQVGIEPGADMRNAITAANELKLPIILIDRDIGITLKRIYRNIPWYQRFKLFGALMASVMSSQKIEEDEIEKLKQGDMLESTFTEFAEKEVNLFKPLIDERDQFMAAKLILETSGKKYNNTLAVVGAGHMKGINNYLEKDLEPIQSISELTKIPTTSKWPKYIPWILLAVIITGFTLGYMSSPERFYGLLQKWVLLNGVLAMIGAMIATAHPITIAVAFVAAPITSLNPLIGAGMVTAAVEAYLRQPNVRDFKELRHDASTVKGWWRNRVTRILLVFLLPSIGSSIGTISWLVTA</sequence>
<feature type="transmembrane region" description="Helical" evidence="1">
    <location>
        <begin position="335"/>
        <end position="352"/>
    </location>
</feature>
<dbReference type="PANTHER" id="PTHR21530">
    <property type="entry name" value="PHEROMONE SHUTDOWN PROTEIN"/>
    <property type="match status" value="1"/>
</dbReference>
<evidence type="ECO:0000313" key="2">
    <source>
        <dbReference type="EMBL" id="VAW75887.1"/>
    </source>
</evidence>
<accession>A0A3B0YK26</accession>
<dbReference type="NCBIfam" id="TIGR00261">
    <property type="entry name" value="traB"/>
    <property type="match status" value="1"/>
</dbReference>
<feature type="transmembrane region" description="Helical" evidence="1">
    <location>
        <begin position="301"/>
        <end position="329"/>
    </location>
</feature>
<dbReference type="InterPro" id="IPR005230">
    <property type="entry name" value="TraB_bac"/>
</dbReference>
<proteinExistence type="predicted"/>
<feature type="transmembrane region" description="Helical" evidence="1">
    <location>
        <begin position="270"/>
        <end position="289"/>
    </location>
</feature>
<keyword evidence="1" id="KW-0472">Membrane</keyword>
<reference evidence="2" key="1">
    <citation type="submission" date="2018-06" db="EMBL/GenBank/DDBJ databases">
        <authorList>
            <person name="Zhirakovskaya E."/>
        </authorList>
    </citation>
    <scope>NUCLEOTIDE SEQUENCE</scope>
</reference>